<evidence type="ECO:0000313" key="1">
    <source>
        <dbReference type="EMBL" id="KZN98038.1"/>
    </source>
</evidence>
<accession>A0A165ZA76</accession>
<sequence>MLILYKKYIFLNEKTLNLIMCIIQQQEKFKNVFLKIFLCSENSFEYIRGEAIGVVFLKGSRKSTLSNYLHK</sequence>
<dbReference type="Proteomes" id="UP000076476">
    <property type="component" value="Unassembled WGS sequence"/>
</dbReference>
<proteinExistence type="predicted"/>
<reference evidence="1 2" key="1">
    <citation type="submission" date="2016-04" db="EMBL/GenBank/DDBJ databases">
        <title>Draft genome sequence of Aeribacillus pallidus 8m3 from petroleum reservoir.</title>
        <authorList>
            <person name="Poltaraus A.B."/>
            <person name="Nazina T.N."/>
            <person name="Tourova T.P."/>
            <person name="Malakho S.M."/>
            <person name="Korshunova A.V."/>
            <person name="Sokolova D.S."/>
        </authorList>
    </citation>
    <scope>NUCLEOTIDE SEQUENCE [LARGE SCALE GENOMIC DNA]</scope>
    <source>
        <strain evidence="1 2">8m3</strain>
    </source>
</reference>
<dbReference type="AlphaFoldDB" id="A0A165ZA76"/>
<keyword evidence="2" id="KW-1185">Reference proteome</keyword>
<name>A0A165ZA76_9BACI</name>
<evidence type="ECO:0000313" key="2">
    <source>
        <dbReference type="Proteomes" id="UP000076476"/>
    </source>
</evidence>
<comment type="caution">
    <text evidence="1">The sequence shown here is derived from an EMBL/GenBank/DDBJ whole genome shotgun (WGS) entry which is preliminary data.</text>
</comment>
<organism evidence="1 2">
    <name type="scientific">Aeribacillus pallidus</name>
    <dbReference type="NCBI Taxonomy" id="33936"/>
    <lineage>
        <taxon>Bacteria</taxon>
        <taxon>Bacillati</taxon>
        <taxon>Bacillota</taxon>
        <taxon>Bacilli</taxon>
        <taxon>Bacillales</taxon>
        <taxon>Bacillaceae</taxon>
        <taxon>Aeribacillus</taxon>
    </lineage>
</organism>
<gene>
    <name evidence="1" type="ORF">AZI98_00415</name>
</gene>
<dbReference type="EMBL" id="LWBR01000001">
    <property type="protein sequence ID" value="KZN98038.1"/>
    <property type="molecule type" value="Genomic_DNA"/>
</dbReference>
<protein>
    <submittedName>
        <fullName evidence="1">Uncharacterized protein</fullName>
    </submittedName>
</protein>